<sequence length="73" mass="8376">MIVAFSESVKWMSLEFDPGCSTVQPEDALQLYVPAIDYLSNKKYGNFYLEDSDAPPLPYWPVLHKFSGRFVLL</sequence>
<dbReference type="PANTHER" id="PTHR45943:SF1">
    <property type="entry name" value="E3 UBIQUITIN-PROTEIN LIGASE MYCBP2"/>
    <property type="match status" value="1"/>
</dbReference>
<dbReference type="Proteomes" id="UP001162156">
    <property type="component" value="Unassembled WGS sequence"/>
</dbReference>
<name>A0AAV8XEL6_9CUCU</name>
<dbReference type="GO" id="GO:0061630">
    <property type="term" value="F:ubiquitin protein ligase activity"/>
    <property type="evidence" value="ECO:0007669"/>
    <property type="project" value="TreeGrafter"/>
</dbReference>
<protein>
    <submittedName>
        <fullName evidence="1">Uncharacterized protein</fullName>
    </submittedName>
</protein>
<evidence type="ECO:0000313" key="2">
    <source>
        <dbReference type="Proteomes" id="UP001162156"/>
    </source>
</evidence>
<dbReference type="AlphaFoldDB" id="A0AAV8XEL6"/>
<proteinExistence type="predicted"/>
<dbReference type="GO" id="GO:0008582">
    <property type="term" value="P:regulation of synaptic assembly at neuromuscular junction"/>
    <property type="evidence" value="ECO:0007669"/>
    <property type="project" value="TreeGrafter"/>
</dbReference>
<evidence type="ECO:0000313" key="1">
    <source>
        <dbReference type="EMBL" id="KAJ8937056.1"/>
    </source>
</evidence>
<dbReference type="GO" id="GO:0005634">
    <property type="term" value="C:nucleus"/>
    <property type="evidence" value="ECO:0007669"/>
    <property type="project" value="TreeGrafter"/>
</dbReference>
<comment type="caution">
    <text evidence="1">The sequence shown here is derived from an EMBL/GenBank/DDBJ whole genome shotgun (WGS) entry which is preliminary data.</text>
</comment>
<dbReference type="PANTHER" id="PTHR45943">
    <property type="entry name" value="E3 UBIQUITIN-PROTEIN LIGASE MYCBP2"/>
    <property type="match status" value="1"/>
</dbReference>
<gene>
    <name evidence="1" type="ORF">NQ314_012050</name>
</gene>
<dbReference type="EMBL" id="JANEYF010003357">
    <property type="protein sequence ID" value="KAJ8937056.1"/>
    <property type="molecule type" value="Genomic_DNA"/>
</dbReference>
<organism evidence="1 2">
    <name type="scientific">Rhamnusium bicolor</name>
    <dbReference type="NCBI Taxonomy" id="1586634"/>
    <lineage>
        <taxon>Eukaryota</taxon>
        <taxon>Metazoa</taxon>
        <taxon>Ecdysozoa</taxon>
        <taxon>Arthropoda</taxon>
        <taxon>Hexapoda</taxon>
        <taxon>Insecta</taxon>
        <taxon>Pterygota</taxon>
        <taxon>Neoptera</taxon>
        <taxon>Endopterygota</taxon>
        <taxon>Coleoptera</taxon>
        <taxon>Polyphaga</taxon>
        <taxon>Cucujiformia</taxon>
        <taxon>Chrysomeloidea</taxon>
        <taxon>Cerambycidae</taxon>
        <taxon>Lepturinae</taxon>
        <taxon>Rhagiini</taxon>
        <taxon>Rhamnusium</taxon>
    </lineage>
</organism>
<reference evidence="1" key="1">
    <citation type="journal article" date="2023" name="Insect Mol. Biol.">
        <title>Genome sequencing provides insights into the evolution of gene families encoding plant cell wall-degrading enzymes in longhorned beetles.</title>
        <authorList>
            <person name="Shin N.R."/>
            <person name="Okamura Y."/>
            <person name="Kirsch R."/>
            <person name="Pauchet Y."/>
        </authorList>
    </citation>
    <scope>NUCLEOTIDE SEQUENCE</scope>
    <source>
        <strain evidence="1">RBIC_L_NR</strain>
    </source>
</reference>
<dbReference type="GO" id="GO:0005886">
    <property type="term" value="C:plasma membrane"/>
    <property type="evidence" value="ECO:0007669"/>
    <property type="project" value="TreeGrafter"/>
</dbReference>
<accession>A0AAV8XEL6</accession>
<keyword evidence="2" id="KW-1185">Reference proteome</keyword>
<dbReference type="GO" id="GO:0007411">
    <property type="term" value="P:axon guidance"/>
    <property type="evidence" value="ECO:0007669"/>
    <property type="project" value="TreeGrafter"/>
</dbReference>